<dbReference type="InterPro" id="IPR036865">
    <property type="entry name" value="CRAL-TRIO_dom_sf"/>
</dbReference>
<name>A0A9P1H1D6_9PEZI</name>
<dbReference type="CDD" id="cd00170">
    <property type="entry name" value="SEC14"/>
    <property type="match status" value="1"/>
</dbReference>
<feature type="region of interest" description="Disordered" evidence="1">
    <location>
        <begin position="279"/>
        <end position="306"/>
    </location>
</feature>
<evidence type="ECO:0000256" key="1">
    <source>
        <dbReference type="SAM" id="MobiDB-lite"/>
    </source>
</evidence>
<protein>
    <recommendedName>
        <fullName evidence="2">CRAL-TRIO domain-containing protein</fullName>
    </recommendedName>
</protein>
<evidence type="ECO:0000313" key="3">
    <source>
        <dbReference type="EMBL" id="CAI4214863.1"/>
    </source>
</evidence>
<dbReference type="PROSITE" id="PS50191">
    <property type="entry name" value="CRAL_TRIO"/>
    <property type="match status" value="1"/>
</dbReference>
<dbReference type="SUPFAM" id="SSF52087">
    <property type="entry name" value="CRAL/TRIO domain"/>
    <property type="match status" value="1"/>
</dbReference>
<feature type="domain" description="CRAL-TRIO" evidence="2">
    <location>
        <begin position="124"/>
        <end position="177"/>
    </location>
</feature>
<accession>A0A9P1H1D6</accession>
<dbReference type="OrthoDB" id="30289at2759"/>
<dbReference type="EMBL" id="CALLCH030000012">
    <property type="protein sequence ID" value="CAI4214863.1"/>
    <property type="molecule type" value="Genomic_DNA"/>
</dbReference>
<dbReference type="Gene3D" id="3.40.525.10">
    <property type="entry name" value="CRAL-TRIO lipid binding domain"/>
    <property type="match status" value="1"/>
</dbReference>
<evidence type="ECO:0000259" key="2">
    <source>
        <dbReference type="PROSITE" id="PS50191"/>
    </source>
</evidence>
<comment type="caution">
    <text evidence="3">The sequence shown here is derived from an EMBL/GenBank/DDBJ whole genome shotgun (WGS) entry which is preliminary data.</text>
</comment>
<dbReference type="AlphaFoldDB" id="A0A9P1H1D6"/>
<dbReference type="InterPro" id="IPR001251">
    <property type="entry name" value="CRAL-TRIO_dom"/>
</dbReference>
<dbReference type="Pfam" id="PF00650">
    <property type="entry name" value="CRAL_TRIO"/>
    <property type="match status" value="1"/>
</dbReference>
<keyword evidence="4" id="KW-1185">Reference proteome</keyword>
<evidence type="ECO:0000313" key="4">
    <source>
        <dbReference type="Proteomes" id="UP000838763"/>
    </source>
</evidence>
<sequence length="306" mass="33858">MSRVAACTLNGLAEEIEGKQEPEYLDPRGSPLVPRSAHSCDLSPRFSRGIPLYLFEIRQLDSKAVAEYERRGAASTFSNAKPDGKTAPGLLRLFALYENLTHFVMPFCSQLQDRENLYHWRARLFSTVWGWIKRWFDPITVSKIFILGSHEVESTLRQFIYPKNIPKQYGGELEFGWGQLPTLDPAWDGIVEWAGEHRGFPSGPHVWRELDGGKKLECIGVGSVAGKQREERICVVHKDNVWGGQAFCQTKSPVVGSQDAAGTEAAALSGEIDKLALSEPDEKEKAIEVNGATDKTASAALPTTVA</sequence>
<gene>
    <name evidence="3" type="ORF">PPNO1_LOCUS4591</name>
</gene>
<proteinExistence type="predicted"/>
<dbReference type="Proteomes" id="UP000838763">
    <property type="component" value="Unassembled WGS sequence"/>
</dbReference>
<reference evidence="3" key="1">
    <citation type="submission" date="2022-11" db="EMBL/GenBank/DDBJ databases">
        <authorList>
            <person name="Scott C."/>
            <person name="Bruce N."/>
        </authorList>
    </citation>
    <scope>NUCLEOTIDE SEQUENCE</scope>
</reference>
<organism evidence="3 4">
    <name type="scientific">Parascedosporium putredinis</name>
    <dbReference type="NCBI Taxonomy" id="1442378"/>
    <lineage>
        <taxon>Eukaryota</taxon>
        <taxon>Fungi</taxon>
        <taxon>Dikarya</taxon>
        <taxon>Ascomycota</taxon>
        <taxon>Pezizomycotina</taxon>
        <taxon>Sordariomycetes</taxon>
        <taxon>Hypocreomycetidae</taxon>
        <taxon>Microascales</taxon>
        <taxon>Microascaceae</taxon>
        <taxon>Parascedosporium</taxon>
    </lineage>
</organism>